<accession>A0ABS4T4Y6</accession>
<proteinExistence type="inferred from homology"/>
<dbReference type="PANTHER" id="PTHR30408">
    <property type="entry name" value="TYPE-1 RESTRICTION ENZYME ECOKI SPECIFICITY PROTEIN"/>
    <property type="match status" value="1"/>
</dbReference>
<protein>
    <submittedName>
        <fullName evidence="5">Type I restriction enzyme S subunit</fullName>
        <ecNumber evidence="5">3.1.21.3</ecNumber>
    </submittedName>
</protein>
<dbReference type="Pfam" id="PF01420">
    <property type="entry name" value="Methylase_S"/>
    <property type="match status" value="1"/>
</dbReference>
<dbReference type="InterPro" id="IPR052021">
    <property type="entry name" value="Type-I_RS_S_subunit"/>
</dbReference>
<name>A0ABS4T4Y6_9MICC</name>
<dbReference type="InterPro" id="IPR000055">
    <property type="entry name" value="Restrct_endonuc_typeI_TRD"/>
</dbReference>
<evidence type="ECO:0000256" key="1">
    <source>
        <dbReference type="ARBA" id="ARBA00010923"/>
    </source>
</evidence>
<dbReference type="SUPFAM" id="SSF116734">
    <property type="entry name" value="DNA methylase specificity domain"/>
    <property type="match status" value="2"/>
</dbReference>
<dbReference type="Proteomes" id="UP001519331">
    <property type="component" value="Unassembled WGS sequence"/>
</dbReference>
<evidence type="ECO:0000256" key="3">
    <source>
        <dbReference type="ARBA" id="ARBA00023125"/>
    </source>
</evidence>
<keyword evidence="2" id="KW-0680">Restriction system</keyword>
<sequence>MAQEVTVGYVGSMASEYVDDGVPFLRSLNVRPHRVSVDDIRYISPGFHQRIAKSALAPGDVVTVRTGKPGATAVVPEWLPVANCSDLVVTRPGPSLDSRWLSYYINGAANAYVSSRLVGAVQQHFNVGAAKELMLNLPPLEEQREIAATLGALDDKIESNRRVVDTAAQLAVTLLLVQDATGLAEKVRVGDVAELNKGLSYKGAGLTSSDDSSALPLINLKSFSTGPLMNRDGLKYYRGEYKDRHIVRSGDLMVANTDLTQAREILGRSFLVPTELEGAIHTHHTSVLRFLDRPELRYVFWAQSRTQEFRDRAEGYATGTTVSALPPVAVLDYELEVPVNLAAKRGQVEALLERVWQIEREIDSLTRLREALLPELLSGRIRVPEAAEAVEEAVS</sequence>
<comment type="caution">
    <text evidence="5">The sequence shown here is derived from an EMBL/GenBank/DDBJ whole genome shotgun (WGS) entry which is preliminary data.</text>
</comment>
<keyword evidence="5" id="KW-0378">Hydrolase</keyword>
<gene>
    <name evidence="5" type="ORF">JOF45_002546</name>
</gene>
<dbReference type="RefSeq" id="WP_210051071.1">
    <property type="nucleotide sequence ID" value="NZ_JAGINX010000001.1"/>
</dbReference>
<dbReference type="Gene3D" id="1.10.287.1120">
    <property type="entry name" value="Bipartite methylase S protein"/>
    <property type="match status" value="1"/>
</dbReference>
<dbReference type="EMBL" id="JAGINX010000001">
    <property type="protein sequence ID" value="MBP2319527.1"/>
    <property type="molecule type" value="Genomic_DNA"/>
</dbReference>
<dbReference type="PANTHER" id="PTHR30408:SF12">
    <property type="entry name" value="TYPE I RESTRICTION ENZYME MJAVIII SPECIFICITY SUBUNIT"/>
    <property type="match status" value="1"/>
</dbReference>
<dbReference type="InterPro" id="IPR044946">
    <property type="entry name" value="Restrct_endonuc_typeI_TRD_sf"/>
</dbReference>
<evidence type="ECO:0000313" key="6">
    <source>
        <dbReference type="Proteomes" id="UP001519331"/>
    </source>
</evidence>
<evidence type="ECO:0000313" key="5">
    <source>
        <dbReference type="EMBL" id="MBP2319527.1"/>
    </source>
</evidence>
<feature type="domain" description="Type I restriction modification DNA specificity" evidence="4">
    <location>
        <begin position="59"/>
        <end position="161"/>
    </location>
</feature>
<organism evidence="5 6">
    <name type="scientific">Nesterenkonia lacusekhoensis</name>
    <dbReference type="NCBI Taxonomy" id="150832"/>
    <lineage>
        <taxon>Bacteria</taxon>
        <taxon>Bacillati</taxon>
        <taxon>Actinomycetota</taxon>
        <taxon>Actinomycetes</taxon>
        <taxon>Micrococcales</taxon>
        <taxon>Micrococcaceae</taxon>
        <taxon>Nesterenkonia</taxon>
    </lineage>
</organism>
<dbReference type="GO" id="GO:0009035">
    <property type="term" value="F:type I site-specific deoxyribonuclease activity"/>
    <property type="evidence" value="ECO:0007669"/>
    <property type="project" value="UniProtKB-EC"/>
</dbReference>
<keyword evidence="3" id="KW-0238">DNA-binding</keyword>
<reference evidence="5 6" key="1">
    <citation type="submission" date="2021-03" db="EMBL/GenBank/DDBJ databases">
        <title>Sequencing the genomes of 1000 actinobacteria strains.</title>
        <authorList>
            <person name="Klenk H.-P."/>
        </authorList>
    </citation>
    <scope>NUCLEOTIDE SEQUENCE [LARGE SCALE GENOMIC DNA]</scope>
    <source>
        <strain evidence="5 6">DSM 12544</strain>
    </source>
</reference>
<dbReference type="EC" id="3.1.21.3" evidence="5"/>
<comment type="similarity">
    <text evidence="1">Belongs to the type-I restriction system S methylase family.</text>
</comment>
<keyword evidence="6" id="KW-1185">Reference proteome</keyword>
<dbReference type="Gene3D" id="3.90.220.20">
    <property type="entry name" value="DNA methylase specificity domains"/>
    <property type="match status" value="2"/>
</dbReference>
<evidence type="ECO:0000256" key="2">
    <source>
        <dbReference type="ARBA" id="ARBA00022747"/>
    </source>
</evidence>
<evidence type="ECO:0000259" key="4">
    <source>
        <dbReference type="Pfam" id="PF01420"/>
    </source>
</evidence>